<name>A0A8S3WBM5_PARAO</name>
<gene>
    <name evidence="2" type="ORF">PAPOLLO_LOCUS4569</name>
</gene>
<reference evidence="2" key="1">
    <citation type="submission" date="2021-04" db="EMBL/GenBank/DDBJ databases">
        <authorList>
            <person name="Tunstrom K."/>
        </authorList>
    </citation>
    <scope>NUCLEOTIDE SEQUENCE</scope>
</reference>
<dbReference type="OrthoDB" id="6511194at2759"/>
<dbReference type="EMBL" id="CAJQZP010000280">
    <property type="protein sequence ID" value="CAG4952183.1"/>
    <property type="molecule type" value="Genomic_DNA"/>
</dbReference>
<keyword evidence="3" id="KW-1185">Reference proteome</keyword>
<evidence type="ECO:0000313" key="3">
    <source>
        <dbReference type="Proteomes" id="UP000691718"/>
    </source>
</evidence>
<comment type="caution">
    <text evidence="2">The sequence shown here is derived from an EMBL/GenBank/DDBJ whole genome shotgun (WGS) entry which is preliminary data.</text>
</comment>
<feature type="region of interest" description="Disordered" evidence="1">
    <location>
        <begin position="66"/>
        <end position="97"/>
    </location>
</feature>
<evidence type="ECO:0000313" key="2">
    <source>
        <dbReference type="EMBL" id="CAG4952183.1"/>
    </source>
</evidence>
<organism evidence="2 3">
    <name type="scientific">Parnassius apollo</name>
    <name type="common">Apollo butterfly</name>
    <name type="synonym">Papilio apollo</name>
    <dbReference type="NCBI Taxonomy" id="110799"/>
    <lineage>
        <taxon>Eukaryota</taxon>
        <taxon>Metazoa</taxon>
        <taxon>Ecdysozoa</taxon>
        <taxon>Arthropoda</taxon>
        <taxon>Hexapoda</taxon>
        <taxon>Insecta</taxon>
        <taxon>Pterygota</taxon>
        <taxon>Neoptera</taxon>
        <taxon>Endopterygota</taxon>
        <taxon>Lepidoptera</taxon>
        <taxon>Glossata</taxon>
        <taxon>Ditrysia</taxon>
        <taxon>Papilionoidea</taxon>
        <taxon>Papilionidae</taxon>
        <taxon>Parnassiinae</taxon>
        <taxon>Parnassini</taxon>
        <taxon>Parnassius</taxon>
        <taxon>Parnassius</taxon>
    </lineage>
</organism>
<accession>A0A8S3WBM5</accession>
<protein>
    <submittedName>
        <fullName evidence="2">(apollo) hypothetical protein</fullName>
    </submittedName>
</protein>
<evidence type="ECO:0000256" key="1">
    <source>
        <dbReference type="SAM" id="MobiDB-lite"/>
    </source>
</evidence>
<proteinExistence type="predicted"/>
<dbReference type="Proteomes" id="UP000691718">
    <property type="component" value="Unassembled WGS sequence"/>
</dbReference>
<feature type="compositionally biased region" description="Polar residues" evidence="1">
    <location>
        <begin position="75"/>
        <end position="90"/>
    </location>
</feature>
<dbReference type="AlphaFoldDB" id="A0A8S3WBM5"/>
<sequence length="138" mass="15952">MGKKRTIRGSERTIILRIFHFFEEEKLRGITIPITAVDKRVCAATGVSRHTLTRIKREEENEIAKRRRLEVESEPQPSTSSEAPTESVKLSTPGKKRIQKKKLEIDDMCYQNQNLILLYRSQRSANIEKTISGCQKRP</sequence>